<name>A0A3M7QFT3_BRAPC</name>
<dbReference type="Proteomes" id="UP000276133">
    <property type="component" value="Unassembled WGS sequence"/>
</dbReference>
<accession>A0A3M7QFT3</accession>
<reference evidence="2 3" key="1">
    <citation type="journal article" date="2018" name="Sci. Rep.">
        <title>Genomic signatures of local adaptation to the degree of environmental predictability in rotifers.</title>
        <authorList>
            <person name="Franch-Gras L."/>
            <person name="Hahn C."/>
            <person name="Garcia-Roger E.M."/>
            <person name="Carmona M.J."/>
            <person name="Serra M."/>
            <person name="Gomez A."/>
        </authorList>
    </citation>
    <scope>NUCLEOTIDE SEQUENCE [LARGE SCALE GENOMIC DNA]</scope>
    <source>
        <strain evidence="2">HYR1</strain>
    </source>
</reference>
<evidence type="ECO:0000313" key="1">
    <source>
        <dbReference type="EMBL" id="RMZ99322.1"/>
    </source>
</evidence>
<comment type="caution">
    <text evidence="2">The sequence shown here is derived from an EMBL/GenBank/DDBJ whole genome shotgun (WGS) entry which is preliminary data.</text>
</comment>
<dbReference type="AlphaFoldDB" id="A0A3M7QFT3"/>
<sequence>MKAWVTCALEEHCIAPEGSSISGCCGCHRFDQDALTIVNSYFYGHPKESTKYLPAYSFTKEESFFFDVRRYEGMDYFKKF</sequence>
<evidence type="ECO:0000313" key="2">
    <source>
        <dbReference type="EMBL" id="RNA10220.1"/>
    </source>
</evidence>
<organism evidence="2 3">
    <name type="scientific">Brachionus plicatilis</name>
    <name type="common">Marine rotifer</name>
    <name type="synonym">Brachionus muelleri</name>
    <dbReference type="NCBI Taxonomy" id="10195"/>
    <lineage>
        <taxon>Eukaryota</taxon>
        <taxon>Metazoa</taxon>
        <taxon>Spiralia</taxon>
        <taxon>Gnathifera</taxon>
        <taxon>Rotifera</taxon>
        <taxon>Eurotatoria</taxon>
        <taxon>Monogononta</taxon>
        <taxon>Pseudotrocha</taxon>
        <taxon>Ploima</taxon>
        <taxon>Brachionidae</taxon>
        <taxon>Brachionus</taxon>
    </lineage>
</organism>
<dbReference type="EMBL" id="REGN01006257">
    <property type="protein sequence ID" value="RNA10220.1"/>
    <property type="molecule type" value="Genomic_DNA"/>
</dbReference>
<dbReference type="EMBL" id="REGN01010275">
    <property type="protein sequence ID" value="RMZ99322.1"/>
    <property type="molecule type" value="Genomic_DNA"/>
</dbReference>
<gene>
    <name evidence="1" type="ORF">BpHYR1_005620</name>
    <name evidence="2" type="ORF">BpHYR1_021062</name>
</gene>
<proteinExistence type="predicted"/>
<keyword evidence="3" id="KW-1185">Reference proteome</keyword>
<evidence type="ECO:0000313" key="3">
    <source>
        <dbReference type="Proteomes" id="UP000276133"/>
    </source>
</evidence>
<dbReference type="OrthoDB" id="5954868at2759"/>
<protein>
    <submittedName>
        <fullName evidence="2">Uncharacterized protein</fullName>
    </submittedName>
</protein>